<accession>C1DSJ6</accession>
<feature type="domain" description="Acyl-CoA oxidase/dehydrogenase middle" evidence="12">
    <location>
        <begin position="162"/>
        <end position="267"/>
    </location>
</feature>
<dbReference type="RefSeq" id="WP_012700361.1">
    <property type="nucleotide sequence ID" value="NC_012560.1"/>
</dbReference>
<dbReference type="SUPFAM" id="SSF47203">
    <property type="entry name" value="Acyl-CoA dehydrogenase C-terminal domain-like"/>
    <property type="match status" value="1"/>
</dbReference>
<dbReference type="EC" id="1.3.99.41" evidence="8"/>
<keyword evidence="4 10" id="KW-0274">FAD</keyword>
<dbReference type="InterPro" id="IPR013786">
    <property type="entry name" value="AcylCoA_DH/ox_N"/>
</dbReference>
<evidence type="ECO:0000259" key="14">
    <source>
        <dbReference type="Pfam" id="PF12806"/>
    </source>
</evidence>
<evidence type="ECO:0000256" key="8">
    <source>
        <dbReference type="ARBA" id="ARBA00066694"/>
    </source>
</evidence>
<evidence type="ECO:0000313" key="15">
    <source>
        <dbReference type="EMBL" id="ACO77951.1"/>
    </source>
</evidence>
<protein>
    <recommendedName>
        <fullName evidence="9">3-methylmercaptopropionyl-CoA dehydrogenase</fullName>
        <ecNumber evidence="8">1.3.99.41</ecNumber>
    </recommendedName>
</protein>
<dbReference type="InterPro" id="IPR037069">
    <property type="entry name" value="AcylCoA_DH/ox_N_sf"/>
</dbReference>
<comment type="function">
    <text evidence="7">Involved in the assimilation of dimethylsulphoniopropionate (DMSP), an important compound in the fixation of carbon in marine phytoplankton, by mediating the conversion of 3-(methylthio)propanoyl-CoA (MMPA-CoA) to 3-(methylthio)acryloyl-CoA (MTA-CoA).</text>
</comment>
<organism evidence="15 16">
    <name type="scientific">Azotobacter vinelandii (strain DJ / ATCC BAA-1303)</name>
    <dbReference type="NCBI Taxonomy" id="322710"/>
    <lineage>
        <taxon>Bacteria</taxon>
        <taxon>Pseudomonadati</taxon>
        <taxon>Pseudomonadota</taxon>
        <taxon>Gammaproteobacteria</taxon>
        <taxon>Pseudomonadales</taxon>
        <taxon>Pseudomonadaceae</taxon>
        <taxon>Azotobacter</taxon>
    </lineage>
</organism>
<proteinExistence type="inferred from homology"/>
<dbReference type="Pfam" id="PF00441">
    <property type="entry name" value="Acyl-CoA_dh_1"/>
    <property type="match status" value="1"/>
</dbReference>
<feature type="domain" description="Acyl-CoA dehydrogenase/oxidase C-terminal" evidence="11">
    <location>
        <begin position="284"/>
        <end position="448"/>
    </location>
</feature>
<comment type="cofactor">
    <cofactor evidence="1 10">
        <name>FAD</name>
        <dbReference type="ChEBI" id="CHEBI:57692"/>
    </cofactor>
</comment>
<keyword evidence="5 10" id="KW-0560">Oxidoreductase</keyword>
<dbReference type="AlphaFoldDB" id="C1DSJ6"/>
<feature type="domain" description="Acetyl-CoA dehydrogenase-like C-terminal" evidence="14">
    <location>
        <begin position="468"/>
        <end position="587"/>
    </location>
</feature>
<dbReference type="InterPro" id="IPR036250">
    <property type="entry name" value="AcylCo_DH-like_C"/>
</dbReference>
<dbReference type="InterPro" id="IPR025878">
    <property type="entry name" value="Acyl-CoA_dh-like_C_dom"/>
</dbReference>
<evidence type="ECO:0000259" key="13">
    <source>
        <dbReference type="Pfam" id="PF02771"/>
    </source>
</evidence>
<evidence type="ECO:0000259" key="12">
    <source>
        <dbReference type="Pfam" id="PF02770"/>
    </source>
</evidence>
<dbReference type="InterPro" id="IPR009075">
    <property type="entry name" value="AcylCo_DH/oxidase_C"/>
</dbReference>
<evidence type="ECO:0000256" key="2">
    <source>
        <dbReference type="ARBA" id="ARBA00009347"/>
    </source>
</evidence>
<dbReference type="OrthoDB" id="9764895at2"/>
<dbReference type="PANTHER" id="PTHR42803">
    <property type="entry name" value="ACYL-COA DEHYDROGENASE"/>
    <property type="match status" value="1"/>
</dbReference>
<evidence type="ECO:0000256" key="6">
    <source>
        <dbReference type="ARBA" id="ARBA00051388"/>
    </source>
</evidence>
<dbReference type="PANTHER" id="PTHR42803:SF1">
    <property type="entry name" value="BROAD-SPECIFICITY LINEAR ACYL-COA DEHYDROGENASE FADE5"/>
    <property type="match status" value="1"/>
</dbReference>
<dbReference type="GeneID" id="88185002"/>
<dbReference type="SUPFAM" id="SSF56645">
    <property type="entry name" value="Acyl-CoA dehydrogenase NM domain-like"/>
    <property type="match status" value="1"/>
</dbReference>
<dbReference type="HOGENOM" id="CLU_018204_12_2_6"/>
<name>C1DSJ6_AZOVD</name>
<dbReference type="FunFam" id="2.40.110.10:FF:000031">
    <property type="entry name" value="Acyl-CoA dehydrogenase, putative"/>
    <property type="match status" value="1"/>
</dbReference>
<dbReference type="Gene3D" id="1.20.140.10">
    <property type="entry name" value="Butyryl-CoA Dehydrogenase, subunit A, domain 3"/>
    <property type="match status" value="1"/>
</dbReference>
<evidence type="ECO:0000313" key="16">
    <source>
        <dbReference type="Proteomes" id="UP000002424"/>
    </source>
</evidence>
<dbReference type="Pfam" id="PF12806">
    <property type="entry name" value="Acyl-CoA_dh_C"/>
    <property type="match status" value="1"/>
</dbReference>
<dbReference type="InterPro" id="IPR009100">
    <property type="entry name" value="AcylCoA_DH/oxidase_NM_dom_sf"/>
</dbReference>
<dbReference type="Gene3D" id="1.10.540.10">
    <property type="entry name" value="Acyl-CoA dehydrogenase/oxidase, N-terminal domain"/>
    <property type="match status" value="1"/>
</dbReference>
<keyword evidence="3 10" id="KW-0285">Flavoprotein</keyword>
<evidence type="ECO:0000256" key="7">
    <source>
        <dbReference type="ARBA" id="ARBA00058683"/>
    </source>
</evidence>
<evidence type="ECO:0000256" key="3">
    <source>
        <dbReference type="ARBA" id="ARBA00022630"/>
    </source>
</evidence>
<dbReference type="InterPro" id="IPR052166">
    <property type="entry name" value="Diverse_Acyl-CoA_DH"/>
</dbReference>
<dbReference type="Pfam" id="PF02770">
    <property type="entry name" value="Acyl-CoA_dh_M"/>
    <property type="match status" value="1"/>
</dbReference>
<evidence type="ECO:0000259" key="11">
    <source>
        <dbReference type="Pfam" id="PF00441"/>
    </source>
</evidence>
<comment type="catalytic activity">
    <reaction evidence="6">
        <text>3-(methylsulfanyl)propanoyl-CoA + oxidized [electron-transfer flavoprotein] + H(+) = 3-(methylsulfanyl)acryloyl-CoA + reduced [electron-transfer flavoprotein]</text>
        <dbReference type="Rhea" id="RHEA:52612"/>
        <dbReference type="Rhea" id="RHEA-COMP:10685"/>
        <dbReference type="Rhea" id="RHEA-COMP:10686"/>
        <dbReference type="ChEBI" id="CHEBI:15378"/>
        <dbReference type="ChEBI" id="CHEBI:57692"/>
        <dbReference type="ChEBI" id="CHEBI:58307"/>
        <dbReference type="ChEBI" id="CHEBI:82815"/>
        <dbReference type="ChEBI" id="CHEBI:84994"/>
        <dbReference type="EC" id="1.3.99.41"/>
    </reaction>
    <physiologicalReaction direction="left-to-right" evidence="6">
        <dbReference type="Rhea" id="RHEA:52613"/>
    </physiologicalReaction>
</comment>
<sequence>MSRYEAPLEDLNFIFEHLLDNERLVALPGFEDLSTELIGAILEEAGRFASGVLAPLNATGDREGVRWSDGEVATPEGFKEAYRQYVESGWNNVAVEKEYGGQGLPYAVSMAIGEIMMAANKSLVMCPGLTLGAIESLCAAASPEQKALYLPNLVSGRWSGTMNLTEPDAGSDVGALRCKAIEQADGSYRLHGQKIFISYGEHDLTENIVHLVLARTPDAPEGVKGISLFLVPKFLVNPDGSLGARNDVRCVSTEHKLGIHGSPTCVLAYGDREGATGYLVGEKNRGLQAMFVMMNMARLIVGLEGVALSERAYQQALDYARERIQGVDALSGEPVAIVRHPDVRRMLLSMKSQIEAMRALSLVIAQAQDLAQRHADPEVRRRNQAFVELLTPVFKAWATENGIRLTQLGVQIHGGMGFVEETGAAQHLRDAVIGVIYEGTTGIQAADLVGRKLARDGGAAFAALLRDMSDVAEELQRHRDLGDIGSGLAGGIASLRQAGEHILPLYRDDAQAALAVSVPFLMLAGTVAGAWQHGRGALAAARLIEARGEPGAFLKGKLVSARFYVAHVLVQALALAETVRCGAAPVAESADFLC</sequence>
<dbReference type="GO" id="GO:0016627">
    <property type="term" value="F:oxidoreductase activity, acting on the CH-CH group of donors"/>
    <property type="evidence" value="ECO:0007669"/>
    <property type="project" value="InterPro"/>
</dbReference>
<dbReference type="Gene3D" id="2.40.110.10">
    <property type="entry name" value="Butyryl-CoA Dehydrogenase, subunit A, domain 2"/>
    <property type="match status" value="1"/>
</dbReference>
<dbReference type="KEGG" id="avn:Avin_17380"/>
<dbReference type="Proteomes" id="UP000002424">
    <property type="component" value="Chromosome"/>
</dbReference>
<evidence type="ECO:0000256" key="5">
    <source>
        <dbReference type="ARBA" id="ARBA00023002"/>
    </source>
</evidence>
<evidence type="ECO:0000256" key="1">
    <source>
        <dbReference type="ARBA" id="ARBA00001974"/>
    </source>
</evidence>
<dbReference type="EnsemblBacteria" id="ACO77951">
    <property type="protein sequence ID" value="ACO77951"/>
    <property type="gene ID" value="Avin_17380"/>
</dbReference>
<dbReference type="eggNOG" id="COG1960">
    <property type="taxonomic scope" value="Bacteria"/>
</dbReference>
<keyword evidence="16" id="KW-1185">Reference proteome</keyword>
<evidence type="ECO:0000256" key="10">
    <source>
        <dbReference type="RuleBase" id="RU362125"/>
    </source>
</evidence>
<dbReference type="InterPro" id="IPR006091">
    <property type="entry name" value="Acyl-CoA_Oxase/DH_mid-dom"/>
</dbReference>
<evidence type="ECO:0000256" key="4">
    <source>
        <dbReference type="ARBA" id="ARBA00022827"/>
    </source>
</evidence>
<evidence type="ECO:0000256" key="9">
    <source>
        <dbReference type="ARBA" id="ARBA00069043"/>
    </source>
</evidence>
<dbReference type="Pfam" id="PF02771">
    <property type="entry name" value="Acyl-CoA_dh_N"/>
    <property type="match status" value="1"/>
</dbReference>
<dbReference type="EMBL" id="CP001157">
    <property type="protein sequence ID" value="ACO77951.1"/>
    <property type="molecule type" value="Genomic_DNA"/>
</dbReference>
<dbReference type="InterPro" id="IPR046373">
    <property type="entry name" value="Acyl-CoA_Oxase/DH_mid-dom_sf"/>
</dbReference>
<comment type="similarity">
    <text evidence="2 10">Belongs to the acyl-CoA dehydrogenase family.</text>
</comment>
<reference evidence="15 16" key="1">
    <citation type="journal article" date="2009" name="J. Bacteriol.">
        <title>Genome sequence of Azotobacter vinelandii, an obligate aerobe specialized to support diverse anaerobic metabolic processes.</title>
        <authorList>
            <person name="Setubal J.C."/>
            <person name="dos Santos P."/>
            <person name="Goldman B.S."/>
            <person name="Ertesvag H."/>
            <person name="Espin G."/>
            <person name="Rubio L.M."/>
            <person name="Valla S."/>
            <person name="Almeida N.F."/>
            <person name="Balasubramanian D."/>
            <person name="Cromes L."/>
            <person name="Curatti L."/>
            <person name="Du Z."/>
            <person name="Godsy E."/>
            <person name="Goodner B."/>
            <person name="Hellner-Burris K."/>
            <person name="Hernandez J.A."/>
            <person name="Houmiel K."/>
            <person name="Imperial J."/>
            <person name="Kennedy C."/>
            <person name="Larson T.J."/>
            <person name="Latreille P."/>
            <person name="Ligon L.S."/>
            <person name="Lu J."/>
            <person name="Maerk M."/>
            <person name="Miller N.M."/>
            <person name="Norton S."/>
            <person name="O'Carroll I.P."/>
            <person name="Paulsen I."/>
            <person name="Raulfs E.C."/>
            <person name="Roemer R."/>
            <person name="Rosser J."/>
            <person name="Segura D."/>
            <person name="Slater S."/>
            <person name="Stricklin S.L."/>
            <person name="Studholme D.J."/>
            <person name="Sun J."/>
            <person name="Viana C.J."/>
            <person name="Wallin E."/>
            <person name="Wang B."/>
            <person name="Wheeler C."/>
            <person name="Zhu H."/>
            <person name="Dean D.R."/>
            <person name="Dixon R."/>
            <person name="Wood D."/>
        </authorList>
    </citation>
    <scope>NUCLEOTIDE SEQUENCE [LARGE SCALE GENOMIC DNA]</scope>
    <source>
        <strain evidence="16">DJ / ATCC BAA-1303</strain>
    </source>
</reference>
<feature type="domain" description="Acyl-CoA dehydrogenase/oxidase N-terminal" evidence="13">
    <location>
        <begin position="40"/>
        <end position="156"/>
    </location>
</feature>
<gene>
    <name evidence="15" type="ordered locus">Avin_17380</name>
</gene>
<dbReference type="STRING" id="322710.Avin_17380"/>
<dbReference type="GO" id="GO:0050660">
    <property type="term" value="F:flavin adenine dinucleotide binding"/>
    <property type="evidence" value="ECO:0007669"/>
    <property type="project" value="InterPro"/>
</dbReference>